<feature type="domain" description="DUF7923" evidence="1">
    <location>
        <begin position="35"/>
        <end position="211"/>
    </location>
</feature>
<dbReference type="AlphaFoldDB" id="A0A1V8SPR9"/>
<dbReference type="EMBL" id="NAJO01000032">
    <property type="protein sequence ID" value="OQO01044.1"/>
    <property type="molecule type" value="Genomic_DNA"/>
</dbReference>
<dbReference type="OrthoDB" id="3512845at2759"/>
<gene>
    <name evidence="2" type="ORF">B0A48_13287</name>
</gene>
<evidence type="ECO:0000313" key="2">
    <source>
        <dbReference type="EMBL" id="OQO01044.1"/>
    </source>
</evidence>
<sequence length="314" mass="34679">MAEVQTSRVTALAQEWKSTLGAVQRGDAQLIDLDCKPFVIVLLDGDNTLFCNRYVQAGVAGGIEAAAALRNVIKTQLIQAKRFEEHWEICIRAYINADGLARTYRRCGIVAGEDTFRDFVRGFNKAMSLVELIDAGDDKEAADTRIQKTFEVFYPNQHCKQLVLAVSGDRSYTGFLRPYVSLKGFEDRVSFVEALPFTRDMVDLTTGLLRFRAPKLLRNDKLVVITQSSASEASQSAPSTGTYATAVALPRQTMPAASPMTTGAATPPAYGNTTQAVLPLWTSHAIRRNAHGERIDEPAVLRSLPQNLYSRFLR</sequence>
<organism evidence="2 3">
    <name type="scientific">Cryoendolithus antarcticus</name>
    <dbReference type="NCBI Taxonomy" id="1507870"/>
    <lineage>
        <taxon>Eukaryota</taxon>
        <taxon>Fungi</taxon>
        <taxon>Dikarya</taxon>
        <taxon>Ascomycota</taxon>
        <taxon>Pezizomycotina</taxon>
        <taxon>Dothideomycetes</taxon>
        <taxon>Dothideomycetidae</taxon>
        <taxon>Cladosporiales</taxon>
        <taxon>Cladosporiaceae</taxon>
        <taxon>Cryoendolithus</taxon>
    </lineage>
</organism>
<comment type="caution">
    <text evidence="2">The sequence shown here is derived from an EMBL/GenBank/DDBJ whole genome shotgun (WGS) entry which is preliminary data.</text>
</comment>
<evidence type="ECO:0000259" key="1">
    <source>
        <dbReference type="Pfam" id="PF25540"/>
    </source>
</evidence>
<evidence type="ECO:0000313" key="3">
    <source>
        <dbReference type="Proteomes" id="UP000192596"/>
    </source>
</evidence>
<accession>A0A1V8SPR9</accession>
<reference evidence="3" key="1">
    <citation type="submission" date="2017-03" db="EMBL/GenBank/DDBJ databases">
        <title>Genomes of endolithic fungi from Antarctica.</title>
        <authorList>
            <person name="Coleine C."/>
            <person name="Masonjones S."/>
            <person name="Stajich J.E."/>
        </authorList>
    </citation>
    <scope>NUCLEOTIDE SEQUENCE [LARGE SCALE GENOMIC DNA]</scope>
    <source>
        <strain evidence="3">CCFEE 5527</strain>
    </source>
</reference>
<protein>
    <recommendedName>
        <fullName evidence="1">DUF7923 domain-containing protein</fullName>
    </recommendedName>
</protein>
<dbReference type="PANTHER" id="PTHR37543:SF1">
    <property type="entry name" value="CCCH ZINC FINGER DNA BINDING PROTEIN (AFU_ORTHOLOGUE AFUA_5G12760)"/>
    <property type="match status" value="1"/>
</dbReference>
<dbReference type="InParanoid" id="A0A1V8SPR9"/>
<dbReference type="InterPro" id="IPR057683">
    <property type="entry name" value="DUF7923"/>
</dbReference>
<dbReference type="Pfam" id="PF25540">
    <property type="entry name" value="DUF7923"/>
    <property type="match status" value="1"/>
</dbReference>
<dbReference type="STRING" id="1507870.A0A1V8SPR9"/>
<proteinExistence type="predicted"/>
<dbReference type="PANTHER" id="PTHR37543">
    <property type="entry name" value="CCCH ZINC FINGER DNA BINDING PROTEIN (AFU_ORTHOLOGUE AFUA_5G12760)"/>
    <property type="match status" value="1"/>
</dbReference>
<keyword evidence="3" id="KW-1185">Reference proteome</keyword>
<name>A0A1V8SPR9_9PEZI</name>
<dbReference type="Proteomes" id="UP000192596">
    <property type="component" value="Unassembled WGS sequence"/>
</dbReference>